<reference evidence="1" key="1">
    <citation type="submission" date="2021-10" db="EMBL/GenBank/DDBJ databases">
        <authorList>
            <person name="Piombo E."/>
        </authorList>
    </citation>
    <scope>NUCLEOTIDE SEQUENCE</scope>
</reference>
<comment type="caution">
    <text evidence="1">The sequence shown here is derived from an EMBL/GenBank/DDBJ whole genome shotgun (WGS) entry which is preliminary data.</text>
</comment>
<dbReference type="Proteomes" id="UP000754883">
    <property type="component" value="Unassembled WGS sequence"/>
</dbReference>
<sequence>MSTSLGRLQAALAAATNEVTVAAANINFDFTLVKYEAPKEFKPLGELLTYKRKDEAEHGKSHITARRLGALFDGVCPNTPNLLKAYGTRVAEVSKKATDNEPKEYRDSIFSAYAGVDGTSIWAAATSSKTAIHVHMLACMLAEFWDPPEAISIWDELVAERRRDIAARLEQGEPMHFGLAAAAAQQDISRQDLASWDASARAWIQTAKAVVRVKYTQLNLILKNVDTLVHDKTNVFNGVTEAWRLSLETMEKLVSGEPQEVRIGAAILGVSAWHIYPDMHIFGAKNMVVRMDDPLVQHGGILSLGCSPSNSRPGVHWSLCLNHFKFYGHSYHFRIFIMRLLGQY</sequence>
<dbReference type="EMBL" id="CABFNO020001240">
    <property type="protein sequence ID" value="CAG9972408.1"/>
    <property type="molecule type" value="Genomic_DNA"/>
</dbReference>
<dbReference type="AlphaFoldDB" id="A0A9N9U0P6"/>
<gene>
    <name evidence="1" type="ORF">CBYS24578_00001003</name>
</gene>
<keyword evidence="2" id="KW-1185">Reference proteome</keyword>
<name>A0A9N9U0P6_9HYPO</name>
<proteinExistence type="predicted"/>
<evidence type="ECO:0000313" key="2">
    <source>
        <dbReference type="Proteomes" id="UP000754883"/>
    </source>
</evidence>
<evidence type="ECO:0000313" key="1">
    <source>
        <dbReference type="EMBL" id="CAG9972408.1"/>
    </source>
</evidence>
<protein>
    <submittedName>
        <fullName evidence="1">Uncharacterized protein</fullName>
    </submittedName>
</protein>
<organism evidence="1 2">
    <name type="scientific">Clonostachys byssicola</name>
    <dbReference type="NCBI Taxonomy" id="160290"/>
    <lineage>
        <taxon>Eukaryota</taxon>
        <taxon>Fungi</taxon>
        <taxon>Dikarya</taxon>
        <taxon>Ascomycota</taxon>
        <taxon>Pezizomycotina</taxon>
        <taxon>Sordariomycetes</taxon>
        <taxon>Hypocreomycetidae</taxon>
        <taxon>Hypocreales</taxon>
        <taxon>Bionectriaceae</taxon>
        <taxon>Clonostachys</taxon>
    </lineage>
</organism>
<accession>A0A9N9U0P6</accession>
<dbReference type="OrthoDB" id="5354164at2759"/>